<comment type="similarity">
    <text evidence="7 8">Belongs to the adenylosuccinate synthetase family.</text>
</comment>
<dbReference type="HAMAP" id="MF_00011">
    <property type="entry name" value="Adenylosucc_synth"/>
    <property type="match status" value="1"/>
</dbReference>
<keyword evidence="13" id="KW-1185">Reference proteome</keyword>
<dbReference type="RefSeq" id="WP_062818780.1">
    <property type="nucleotide sequence ID" value="NZ_CP014352.1"/>
</dbReference>
<evidence type="ECO:0000313" key="12">
    <source>
        <dbReference type="Proteomes" id="UP000075221"/>
    </source>
</evidence>
<dbReference type="PANTHER" id="PTHR11846:SF0">
    <property type="entry name" value="ADENYLOSUCCINATE SYNTHETASE"/>
    <property type="match status" value="1"/>
</dbReference>
<dbReference type="PROSITE" id="PS01266">
    <property type="entry name" value="ADENYLOSUCCIN_SYN_1"/>
    <property type="match status" value="1"/>
</dbReference>
<evidence type="ECO:0000256" key="2">
    <source>
        <dbReference type="ARBA" id="ARBA00022723"/>
    </source>
</evidence>
<protein>
    <recommendedName>
        <fullName evidence="7 8">Adenylosuccinate synthetase</fullName>
        <shortName evidence="7">AMPSase</shortName>
        <shortName evidence="7">AdSS</shortName>
        <ecNumber evidence="7 8">6.3.4.4</ecNumber>
    </recommendedName>
    <alternativeName>
        <fullName evidence="7">IMP--aspartate ligase</fullName>
    </alternativeName>
</protein>
<keyword evidence="1 7" id="KW-0436">Ligase</keyword>
<dbReference type="GO" id="GO:0005525">
    <property type="term" value="F:GTP binding"/>
    <property type="evidence" value="ECO:0007669"/>
    <property type="project" value="UniProtKB-UniRule"/>
</dbReference>
<evidence type="ECO:0000256" key="5">
    <source>
        <dbReference type="ARBA" id="ARBA00022842"/>
    </source>
</evidence>
<name>A0AAC8YCE5_9ACTN</name>
<dbReference type="GO" id="GO:0044208">
    <property type="term" value="P:'de novo' AMP biosynthetic process"/>
    <property type="evidence" value="ECO:0007669"/>
    <property type="project" value="UniProtKB-UniRule"/>
</dbReference>
<keyword evidence="2 7" id="KW-0479">Metal-binding</keyword>
<feature type="binding site" evidence="7">
    <location>
        <position position="21"/>
    </location>
    <ligand>
        <name>Mg(2+)</name>
        <dbReference type="ChEBI" id="CHEBI:18420"/>
    </ligand>
</feature>
<comment type="subunit">
    <text evidence="7">Homodimer.</text>
</comment>
<keyword evidence="7" id="KW-0963">Cytoplasm</keyword>
<keyword evidence="3 7" id="KW-0547">Nucleotide-binding</keyword>
<dbReference type="PANTHER" id="PTHR11846">
    <property type="entry name" value="ADENYLOSUCCINATE SYNTHETASE"/>
    <property type="match status" value="1"/>
</dbReference>
<gene>
    <name evidence="7" type="primary">purA</name>
    <name evidence="11" type="ORF">A8L58_02015</name>
    <name evidence="10" type="ORF">AXH35_00545</name>
</gene>
<feature type="binding site" evidence="7">
    <location>
        <begin position="20"/>
        <end position="26"/>
    </location>
    <ligand>
        <name>GTP</name>
        <dbReference type="ChEBI" id="CHEBI:37565"/>
    </ligand>
</feature>
<feature type="binding site" description="in other chain" evidence="7">
    <location>
        <position position="260"/>
    </location>
    <ligand>
        <name>IMP</name>
        <dbReference type="ChEBI" id="CHEBI:58053"/>
        <note>ligand shared between dimeric partners</note>
    </ligand>
</feature>
<feature type="binding site" description="in other chain" evidence="7">
    <location>
        <begin position="21"/>
        <end position="24"/>
    </location>
    <ligand>
        <name>IMP</name>
        <dbReference type="ChEBI" id="CHEBI:58053"/>
        <note>ligand shared between dimeric partners</note>
    </ligand>
</feature>
<comment type="caution">
    <text evidence="7">Lacks conserved residue(s) required for the propagation of feature annotation.</text>
</comment>
<dbReference type="InterPro" id="IPR018220">
    <property type="entry name" value="Adenylosuccin_syn_GTP-bd"/>
</dbReference>
<dbReference type="Proteomes" id="UP000178666">
    <property type="component" value="Chromosome"/>
</dbReference>
<evidence type="ECO:0000256" key="1">
    <source>
        <dbReference type="ARBA" id="ARBA00022598"/>
    </source>
</evidence>
<evidence type="ECO:0000256" key="3">
    <source>
        <dbReference type="ARBA" id="ARBA00022741"/>
    </source>
</evidence>
<feature type="active site" description="Proton donor" evidence="7">
    <location>
        <position position="52"/>
    </location>
</feature>
<accession>A0AAC8YCE5</accession>
<evidence type="ECO:0000256" key="8">
    <source>
        <dbReference type="RuleBase" id="RU000520"/>
    </source>
</evidence>
<sequence length="478" mass="49973">MRPLGTGPGQAIIVVGLGFGDEAKGATVDHLAWRIPDTTAVVRWSGGVQAAHNVVHGPRHHTFRQFGSATLLGVPTLLRAPMMVDPLGLSVEAEELRGLGVTAPLNLITADPRCLVTTPFHAAMNRAREESRGTGVHGSCGMGVGETVAFALAAAGLDAGNLPLAGVGPGAPVLRVGDLRDRAATIRGLDALARAAATLTEDLPAVGAVAEAMCDLAGDLRIADDMDAVLARRLEAGTVIFEGSQGVLLDEFAGFHPHTTWATLNPRARANASGGAADSRDATGLPRPHLGLADQLERAGHRPYVLGLTRSYSTRHGAGPLPTEDPAQRFPEPHNGVTYQGAWRQGPLDLDLLRYAARAVGVDGVGVSHLDAPVRVVSPSWSGPESRLRDVQSLSGQDLEIVRDANAAAATRAHPEYDRVQGRDDVISRIEEATGAPVVLVADGPTRTDRSIRWSPRASSASSPSTSWPAATTATHAR</sequence>
<evidence type="ECO:0000313" key="11">
    <source>
        <dbReference type="EMBL" id="AOZ45693.1"/>
    </source>
</evidence>
<dbReference type="SUPFAM" id="SSF52540">
    <property type="entry name" value="P-loop containing nucleoside triphosphate hydrolases"/>
    <property type="match status" value="1"/>
</dbReference>
<feature type="binding site" evidence="7">
    <location>
        <begin position="369"/>
        <end position="371"/>
    </location>
    <ligand>
        <name>GTP</name>
        <dbReference type="ChEBI" id="CHEBI:37565"/>
    </ligand>
</feature>
<feature type="compositionally biased region" description="Low complexity" evidence="9">
    <location>
        <begin position="453"/>
        <end position="478"/>
    </location>
</feature>
<keyword evidence="5 7" id="KW-0460">Magnesium</keyword>
<dbReference type="GO" id="GO:0004019">
    <property type="term" value="F:adenylosuccinate synthase activity"/>
    <property type="evidence" value="ECO:0007669"/>
    <property type="project" value="UniProtKB-UniRule"/>
</dbReference>
<reference evidence="11 13" key="1">
    <citation type="journal article" date="2016" name="Plant Dis.">
        <title>Improved production of propionic acid using genome shuffling.</title>
        <authorList>
            <person name="Luna-Flores C.H."/>
            <person name="Palfreyman R.W."/>
            <person name="Kromer J.O."/>
            <person name="Nielsen L.K."/>
            <person name="Marcellin E."/>
        </authorList>
    </citation>
    <scope>NUCLEOTIDE SEQUENCE [LARGE SCALE GENOMIC DNA]</scope>
    <source>
        <strain evidence="11 13">F3E8</strain>
    </source>
</reference>
<evidence type="ECO:0000256" key="7">
    <source>
        <dbReference type="HAMAP-Rule" id="MF_00011"/>
    </source>
</evidence>
<dbReference type="Pfam" id="PF00709">
    <property type="entry name" value="Adenylsucc_synt"/>
    <property type="match status" value="2"/>
</dbReference>
<evidence type="ECO:0000313" key="10">
    <source>
        <dbReference type="EMBL" id="AMS04199.1"/>
    </source>
</evidence>
<evidence type="ECO:0000256" key="4">
    <source>
        <dbReference type="ARBA" id="ARBA00022755"/>
    </source>
</evidence>
<dbReference type="GO" id="GO:0005737">
    <property type="term" value="C:cytoplasm"/>
    <property type="evidence" value="ECO:0007669"/>
    <property type="project" value="UniProtKB-SubCell"/>
</dbReference>
<keyword evidence="6 7" id="KW-0342">GTP-binding</keyword>
<evidence type="ECO:0000256" key="9">
    <source>
        <dbReference type="SAM" id="MobiDB-lite"/>
    </source>
</evidence>
<feature type="binding site" evidence="7">
    <location>
        <begin position="442"/>
        <end position="444"/>
    </location>
    <ligand>
        <name>GTP</name>
        <dbReference type="ChEBI" id="CHEBI:37565"/>
    </ligand>
</feature>
<reference evidence="10 12" key="2">
    <citation type="submission" date="2016-02" db="EMBL/GenBank/DDBJ databases">
        <title>Complete Genome Sequence of Propionibacterium acidipropionici ATCC 55737.</title>
        <authorList>
            <person name="Luna Flores C.H."/>
            <person name="Nielsen L.K."/>
            <person name="Marcellin E."/>
        </authorList>
    </citation>
    <scope>NUCLEOTIDE SEQUENCE [LARGE SCALE GENOMIC DNA]</scope>
    <source>
        <strain evidence="10 12">ATCC 55737</strain>
    </source>
</reference>
<dbReference type="InterPro" id="IPR042110">
    <property type="entry name" value="Adenylosuccinate_synth_dom2"/>
</dbReference>
<feature type="active site" description="Proton acceptor" evidence="7">
    <location>
        <position position="21"/>
    </location>
</feature>
<dbReference type="EMBL" id="CP015970">
    <property type="protein sequence ID" value="AOZ45693.1"/>
    <property type="molecule type" value="Genomic_DNA"/>
</dbReference>
<comment type="subcellular location">
    <subcellularLocation>
        <location evidence="7">Cytoplasm</location>
    </subcellularLocation>
</comment>
<dbReference type="InterPro" id="IPR027417">
    <property type="entry name" value="P-loop_NTPase"/>
</dbReference>
<proteinExistence type="inferred from homology"/>
<dbReference type="Gene3D" id="3.90.170.10">
    <property type="entry name" value="Adenylosuccinate Synthetase, subunit A, domain 3"/>
    <property type="match status" value="1"/>
</dbReference>
<comment type="function">
    <text evidence="7">Plays an important role in the de novo pathway of purine nucleotide biosynthesis. Catalyzes the first committed step in the biosynthesis of AMP from IMP.</text>
</comment>
<evidence type="ECO:0000256" key="6">
    <source>
        <dbReference type="ARBA" id="ARBA00023134"/>
    </source>
</evidence>
<dbReference type="InterPro" id="IPR001114">
    <property type="entry name" value="Adenylosuccinate_synthetase"/>
</dbReference>
<dbReference type="EMBL" id="CP014352">
    <property type="protein sequence ID" value="AMS04199.1"/>
    <property type="molecule type" value="Genomic_DNA"/>
</dbReference>
<comment type="pathway">
    <text evidence="7 8">Purine metabolism; AMP biosynthesis via de novo pathway; AMP from IMP: step 1/2.</text>
</comment>
<dbReference type="GO" id="GO:0046040">
    <property type="term" value="P:IMP metabolic process"/>
    <property type="evidence" value="ECO:0007669"/>
    <property type="project" value="TreeGrafter"/>
</dbReference>
<dbReference type="InterPro" id="IPR042111">
    <property type="entry name" value="Adenylosuccinate_synth_dom3"/>
</dbReference>
<dbReference type="Gene3D" id="3.40.440.10">
    <property type="entry name" value="Adenylosuccinate Synthetase, subunit A, domain 1"/>
    <property type="match status" value="1"/>
</dbReference>
<comment type="catalytic activity">
    <reaction evidence="7 8">
        <text>IMP + L-aspartate + GTP = N(6)-(1,2-dicarboxyethyl)-AMP + GDP + phosphate + 2 H(+)</text>
        <dbReference type="Rhea" id="RHEA:15753"/>
        <dbReference type="ChEBI" id="CHEBI:15378"/>
        <dbReference type="ChEBI" id="CHEBI:29991"/>
        <dbReference type="ChEBI" id="CHEBI:37565"/>
        <dbReference type="ChEBI" id="CHEBI:43474"/>
        <dbReference type="ChEBI" id="CHEBI:57567"/>
        <dbReference type="ChEBI" id="CHEBI:58053"/>
        <dbReference type="ChEBI" id="CHEBI:58189"/>
        <dbReference type="EC" id="6.3.4.4"/>
    </reaction>
</comment>
<dbReference type="Proteomes" id="UP000075221">
    <property type="component" value="Chromosome"/>
</dbReference>
<dbReference type="AlphaFoldDB" id="A0AAC8YCE5"/>
<feature type="binding site" description="in other chain" evidence="7">
    <location>
        <position position="245"/>
    </location>
    <ligand>
        <name>IMP</name>
        <dbReference type="ChEBI" id="CHEBI:58053"/>
        <note>ligand shared between dimeric partners</note>
    </ligand>
</feature>
<feature type="region of interest" description="Disordered" evidence="9">
    <location>
        <begin position="447"/>
        <end position="478"/>
    </location>
</feature>
<dbReference type="GO" id="GO:0000287">
    <property type="term" value="F:magnesium ion binding"/>
    <property type="evidence" value="ECO:0007669"/>
    <property type="project" value="UniProtKB-UniRule"/>
</dbReference>
<dbReference type="EC" id="6.3.4.4" evidence="7 8"/>
<dbReference type="Gene3D" id="1.10.300.10">
    <property type="entry name" value="Adenylosuccinate Synthetase, subunit A, domain 2"/>
    <property type="match status" value="1"/>
</dbReference>
<dbReference type="InterPro" id="IPR042109">
    <property type="entry name" value="Adenylosuccinate_synth_dom1"/>
</dbReference>
<dbReference type="SMART" id="SM00788">
    <property type="entry name" value="Adenylsucc_synt"/>
    <property type="match status" value="1"/>
</dbReference>
<organism evidence="10 12">
    <name type="scientific">Acidipropionibacterium acidipropionici</name>
    <dbReference type="NCBI Taxonomy" id="1748"/>
    <lineage>
        <taxon>Bacteria</taxon>
        <taxon>Bacillati</taxon>
        <taxon>Actinomycetota</taxon>
        <taxon>Actinomycetes</taxon>
        <taxon>Propionibacteriales</taxon>
        <taxon>Propionibacteriaceae</taxon>
        <taxon>Acidipropionibacterium</taxon>
    </lineage>
</organism>
<comment type="cofactor">
    <cofactor evidence="7">
        <name>Mg(2+)</name>
        <dbReference type="ChEBI" id="CHEBI:18420"/>
    </cofactor>
    <text evidence="7">Binds 1 Mg(2+) ion per subunit.</text>
</comment>
<evidence type="ECO:0000313" key="13">
    <source>
        <dbReference type="Proteomes" id="UP000178666"/>
    </source>
</evidence>
<keyword evidence="4 7" id="KW-0658">Purine biosynthesis</keyword>